<dbReference type="RefSeq" id="WP_050753253.1">
    <property type="nucleotide sequence ID" value="NZ_JQKC01000015.1"/>
</dbReference>
<dbReference type="STRING" id="398512.Bccel_1627"/>
<dbReference type="Pfam" id="PF12639">
    <property type="entry name" value="Colicin-DNase"/>
    <property type="match status" value="1"/>
</dbReference>
<dbReference type="EMBL" id="LGTC01000001">
    <property type="protein sequence ID" value="KNY26365.1"/>
    <property type="molecule type" value="Genomic_DNA"/>
</dbReference>
<keyword evidence="2" id="KW-1185">Reference proteome</keyword>
<proteinExistence type="predicted"/>
<dbReference type="AlphaFoldDB" id="A0A0L6JKS8"/>
<gene>
    <name evidence="1" type="ORF">Bccel_1627</name>
</gene>
<accession>A0A0L6JKS8</accession>
<evidence type="ECO:0000313" key="1">
    <source>
        <dbReference type="EMBL" id="KNY26365.1"/>
    </source>
</evidence>
<sequence length="247" mass="27753">MGEISYTGATSGKRCRLIEVLQKRFPTAEKRAINAMAEEIKERTSGCSKITSIIKLKELFPNEPNIVLAVIAEAILEEAGASKLYTKGNEVVPKYSTLDERYEEMPGNPSSVGHWTGEPGEATFVSTDERVADTLKEIGVSGIEYKNGMPDFSQFVIEEFKIDKMTEDRPKNFAQANKKLAEKLTKETGEKWTAKRVSDWIKENNYTWHELNDCETIQLVPSEINHPIFQHLGGCGEYKIMLKNGGK</sequence>
<protein>
    <submittedName>
        <fullName evidence="1">Uncharacterized protein</fullName>
    </submittedName>
</protein>
<comment type="caution">
    <text evidence="1">The sequence shown here is derived from an EMBL/GenBank/DDBJ whole genome shotgun (WGS) entry which is preliminary data.</text>
</comment>
<dbReference type="OrthoDB" id="2872697at2"/>
<dbReference type="eggNOG" id="COG5585">
    <property type="taxonomic scope" value="Bacteria"/>
</dbReference>
<evidence type="ECO:0000313" key="2">
    <source>
        <dbReference type="Proteomes" id="UP000036923"/>
    </source>
</evidence>
<dbReference type="Proteomes" id="UP000036923">
    <property type="component" value="Unassembled WGS sequence"/>
</dbReference>
<name>A0A0L6JKS8_9FIRM</name>
<reference evidence="2" key="1">
    <citation type="submission" date="2015-07" db="EMBL/GenBank/DDBJ databases">
        <title>Near-Complete Genome Sequence of the Cellulolytic Bacterium Bacteroides (Pseudobacteroides) cellulosolvens ATCC 35603.</title>
        <authorList>
            <person name="Dassa B."/>
            <person name="Utturkar S.M."/>
            <person name="Klingeman D.M."/>
            <person name="Hurt R.A."/>
            <person name="Keller M."/>
            <person name="Xu J."/>
            <person name="Reddy Y.H.K."/>
            <person name="Borovok I."/>
            <person name="Grinberg I.R."/>
            <person name="Lamed R."/>
            <person name="Zhivin O."/>
            <person name="Bayer E.A."/>
            <person name="Brown S.D."/>
        </authorList>
    </citation>
    <scope>NUCLEOTIDE SEQUENCE [LARGE SCALE GENOMIC DNA]</scope>
    <source>
        <strain evidence="2">DSM 2933</strain>
    </source>
</reference>
<organism evidence="1 2">
    <name type="scientific">Pseudobacteroides cellulosolvens ATCC 35603 = DSM 2933</name>
    <dbReference type="NCBI Taxonomy" id="398512"/>
    <lineage>
        <taxon>Bacteria</taxon>
        <taxon>Bacillati</taxon>
        <taxon>Bacillota</taxon>
        <taxon>Clostridia</taxon>
        <taxon>Eubacteriales</taxon>
        <taxon>Oscillospiraceae</taxon>
        <taxon>Pseudobacteroides</taxon>
    </lineage>
</organism>